<sequence length="567" mass="62374">MAPEADPPRPLVAVIGSGLAGLASAYLLAHNGFRVHLYEKATSLGLAQASISVTGAHRDASDGNGKNGASAYAANKSASLVMDVPMRSFFPEHYEHLAALYSHLNIETHVADNSISFSSYQQSTAAPPPTPYFSFSCYRIPFTDTVLSYPNLFSANVSPITALMTVLGYLHFLLIVKYLSWTGKMRETLRDVTLDEFWERYSIRKEFVHGAFVPLFSGVCTCDLATLGQFPAIAILEYVCRAMPFGKMSFVTPGVQTVCDALSEPVEQIFLNTTVTSVHAAAPDAVNARLPTPPLEMAMPTNPSTIVETLDGAQRHYDEVIFATQASHAAKILRKSRGAETSAQQCELLERFEYVKTLVTCHTDESLMPADRSLWRCMNFFTHQENTTEPQRRTRPPGPTIRGKPTPGFPYETRATPTCSHYFNMSDNTLSTTRGKQYIQTTNPFILPDPQKTISTSWFDRVVVTADSARAVEALHTVQGLNHLWFVGSWAWEGIPLLEGCVASSVDVVKSLVRGRPVTVPWLDSPAAVAMTAKKGKAEDQARTFRLGIVGLFAALLVRLALLRFHE</sequence>
<evidence type="ECO:0000256" key="1">
    <source>
        <dbReference type="SAM" id="MobiDB-lite"/>
    </source>
</evidence>
<name>A0AAD5TFZ1_9FUNG</name>
<dbReference type="PANTHER" id="PTHR42923">
    <property type="entry name" value="PROTOPORPHYRINOGEN OXIDASE"/>
    <property type="match status" value="1"/>
</dbReference>
<feature type="region of interest" description="Disordered" evidence="1">
    <location>
        <begin position="386"/>
        <end position="410"/>
    </location>
</feature>
<dbReference type="Gene3D" id="3.30.70.1990">
    <property type="match status" value="1"/>
</dbReference>
<dbReference type="PANTHER" id="PTHR42923:SF17">
    <property type="entry name" value="AMINE OXIDASE DOMAIN-CONTAINING PROTEIN"/>
    <property type="match status" value="1"/>
</dbReference>
<feature type="transmembrane region" description="Helical" evidence="2">
    <location>
        <begin position="544"/>
        <end position="562"/>
    </location>
</feature>
<dbReference type="Gene3D" id="3.50.50.60">
    <property type="entry name" value="FAD/NAD(P)-binding domain"/>
    <property type="match status" value="2"/>
</dbReference>
<reference evidence="3" key="1">
    <citation type="submission" date="2020-05" db="EMBL/GenBank/DDBJ databases">
        <title>Phylogenomic resolution of chytrid fungi.</title>
        <authorList>
            <person name="Stajich J.E."/>
            <person name="Amses K."/>
            <person name="Simmons R."/>
            <person name="Seto K."/>
            <person name="Myers J."/>
            <person name="Bonds A."/>
            <person name="Quandt C.A."/>
            <person name="Barry K."/>
            <person name="Liu P."/>
            <person name="Grigoriev I."/>
            <person name="Longcore J.E."/>
            <person name="James T.Y."/>
        </authorList>
    </citation>
    <scope>NUCLEOTIDE SEQUENCE</scope>
    <source>
        <strain evidence="3">JEL0379</strain>
    </source>
</reference>
<protein>
    <submittedName>
        <fullName evidence="3">Uncharacterized protein</fullName>
    </submittedName>
</protein>
<dbReference type="InterPro" id="IPR036188">
    <property type="entry name" value="FAD/NAD-bd_sf"/>
</dbReference>
<dbReference type="Gene3D" id="1.10.405.20">
    <property type="match status" value="1"/>
</dbReference>
<dbReference type="GO" id="GO:0016491">
    <property type="term" value="F:oxidoreductase activity"/>
    <property type="evidence" value="ECO:0007669"/>
    <property type="project" value="TreeGrafter"/>
</dbReference>
<evidence type="ECO:0000256" key="2">
    <source>
        <dbReference type="SAM" id="Phobius"/>
    </source>
</evidence>
<dbReference type="Pfam" id="PF13450">
    <property type="entry name" value="NAD_binding_8"/>
    <property type="match status" value="1"/>
</dbReference>
<feature type="transmembrane region" description="Helical" evidence="2">
    <location>
        <begin position="12"/>
        <end position="29"/>
    </location>
</feature>
<feature type="transmembrane region" description="Helical" evidence="2">
    <location>
        <begin position="160"/>
        <end position="180"/>
    </location>
</feature>
<dbReference type="AlphaFoldDB" id="A0AAD5TFZ1"/>
<keyword evidence="2" id="KW-1133">Transmembrane helix</keyword>
<dbReference type="EMBL" id="JADGJQ010000056">
    <property type="protein sequence ID" value="KAJ3175077.1"/>
    <property type="molecule type" value="Genomic_DNA"/>
</dbReference>
<keyword evidence="4" id="KW-1185">Reference proteome</keyword>
<comment type="caution">
    <text evidence="3">The sequence shown here is derived from an EMBL/GenBank/DDBJ whole genome shotgun (WGS) entry which is preliminary data.</text>
</comment>
<accession>A0AAD5TFZ1</accession>
<organism evidence="3 4">
    <name type="scientific">Geranomyces variabilis</name>
    <dbReference type="NCBI Taxonomy" id="109894"/>
    <lineage>
        <taxon>Eukaryota</taxon>
        <taxon>Fungi</taxon>
        <taxon>Fungi incertae sedis</taxon>
        <taxon>Chytridiomycota</taxon>
        <taxon>Chytridiomycota incertae sedis</taxon>
        <taxon>Chytridiomycetes</taxon>
        <taxon>Spizellomycetales</taxon>
        <taxon>Powellomycetaceae</taxon>
        <taxon>Geranomyces</taxon>
    </lineage>
</organism>
<keyword evidence="2" id="KW-0812">Transmembrane</keyword>
<evidence type="ECO:0000313" key="4">
    <source>
        <dbReference type="Proteomes" id="UP001212152"/>
    </source>
</evidence>
<dbReference type="InterPro" id="IPR050464">
    <property type="entry name" value="Zeta_carotene_desat/Oxidored"/>
</dbReference>
<evidence type="ECO:0000313" key="3">
    <source>
        <dbReference type="EMBL" id="KAJ3175077.1"/>
    </source>
</evidence>
<proteinExistence type="predicted"/>
<dbReference type="Proteomes" id="UP001212152">
    <property type="component" value="Unassembled WGS sequence"/>
</dbReference>
<dbReference type="SUPFAM" id="SSF51905">
    <property type="entry name" value="FAD/NAD(P)-binding domain"/>
    <property type="match status" value="1"/>
</dbReference>
<gene>
    <name evidence="3" type="ORF">HDU87_006474</name>
</gene>
<keyword evidence="2" id="KW-0472">Membrane</keyword>